<evidence type="ECO:0000313" key="2">
    <source>
        <dbReference type="Proteomes" id="UP000177199"/>
    </source>
</evidence>
<dbReference type="Proteomes" id="UP000177199">
    <property type="component" value="Unassembled WGS sequence"/>
</dbReference>
<accession>A0A1F7HJ21</accession>
<sequence>MNKQLLIGIAAVLIIGGGYFFYSQSSGKPATNNPSISGMVKGTLQDLFARGANLQCTFKYDDESNMTDGIVYLSGKKMRGEFSLTQNDGKIMKSHVIRDDVYGYTWLDGQKQGTKIKIETSEEITKDQEDEKDGELFALDNKDVDYDCKPWIVNKSMFTPPSDVQFQDISAQVEQIQENTQQVNESKCATCNQAPAGTAREQCLEALNCN</sequence>
<evidence type="ECO:0000313" key="1">
    <source>
        <dbReference type="EMBL" id="OGK31063.1"/>
    </source>
</evidence>
<protein>
    <submittedName>
        <fullName evidence="1">Uncharacterized protein</fullName>
    </submittedName>
</protein>
<proteinExistence type="predicted"/>
<comment type="caution">
    <text evidence="1">The sequence shown here is derived from an EMBL/GenBank/DDBJ whole genome shotgun (WGS) entry which is preliminary data.</text>
</comment>
<dbReference type="EMBL" id="MFZV01000028">
    <property type="protein sequence ID" value="OGK31063.1"/>
    <property type="molecule type" value="Genomic_DNA"/>
</dbReference>
<reference evidence="1 2" key="1">
    <citation type="journal article" date="2016" name="Nat. Commun.">
        <title>Thousands of microbial genomes shed light on interconnected biogeochemical processes in an aquifer system.</title>
        <authorList>
            <person name="Anantharaman K."/>
            <person name="Brown C.T."/>
            <person name="Hug L.A."/>
            <person name="Sharon I."/>
            <person name="Castelle C.J."/>
            <person name="Probst A.J."/>
            <person name="Thomas B.C."/>
            <person name="Singh A."/>
            <person name="Wilkins M.J."/>
            <person name="Karaoz U."/>
            <person name="Brodie E.L."/>
            <person name="Williams K.H."/>
            <person name="Hubbard S.S."/>
            <person name="Banfield J.F."/>
        </authorList>
    </citation>
    <scope>NUCLEOTIDE SEQUENCE [LARGE SCALE GENOMIC DNA]</scope>
</reference>
<dbReference type="AlphaFoldDB" id="A0A1F7HJ21"/>
<gene>
    <name evidence="1" type="ORF">A3F29_02200</name>
</gene>
<name>A0A1F7HJ21_9BACT</name>
<organism evidence="1 2">
    <name type="scientific">Candidatus Roizmanbacteria bacterium RIFCSPHIGHO2_12_FULL_33_9</name>
    <dbReference type="NCBI Taxonomy" id="1802045"/>
    <lineage>
        <taxon>Bacteria</taxon>
        <taxon>Candidatus Roizmaniibacteriota</taxon>
    </lineage>
</organism>